<evidence type="ECO:0000313" key="1">
    <source>
        <dbReference type="EMBL" id="ADU91195.1"/>
    </source>
</evidence>
<dbReference type="KEGG" id="teq:TEQUI_0243"/>
<reference evidence="1 2" key="1">
    <citation type="journal article" date="2011" name="J. Bacteriol.">
        <title>Genome sequence of Taylorella equigenitalis MCE9, the causative agent of contagious equine metritis.</title>
        <authorList>
            <person name="Hebert L."/>
            <person name="Moumen B."/>
            <person name="Duquesne F."/>
            <person name="Breuil M.F."/>
            <person name="Laugier C."/>
            <person name="Batto J.M."/>
            <person name="Renault P."/>
            <person name="Petry S."/>
        </authorList>
    </citation>
    <scope>NUCLEOTIDE SEQUENCE [LARGE SCALE GENOMIC DNA]</scope>
    <source>
        <strain evidence="1 2">MCE9</strain>
    </source>
</reference>
<dbReference type="EMBL" id="CP002456">
    <property type="protein sequence ID" value="ADU91195.1"/>
    <property type="molecule type" value="Genomic_DNA"/>
</dbReference>
<dbReference type="Proteomes" id="UP000007472">
    <property type="component" value="Chromosome"/>
</dbReference>
<sequence length="111" mass="12885">MQQIAINSQYVKTEDDTIFLKSELLQSNQENTKKKFSKFLSDYFGRAVAVEFELGEVSFTLKQKRDEEHNAKMAVVMDKIEKNDFINKLKEHCQAVLIPDSVKITHKNSED</sequence>
<gene>
    <name evidence="1" type="ordered locus">TEQUI_0243</name>
</gene>
<protein>
    <recommendedName>
        <fullName evidence="3">DNA polymerase III tau subunit domain-containing protein</fullName>
    </recommendedName>
</protein>
<evidence type="ECO:0008006" key="3">
    <source>
        <dbReference type="Google" id="ProtNLM"/>
    </source>
</evidence>
<proteinExistence type="predicted"/>
<name>A0A654KFN7_TAYEM</name>
<dbReference type="AlphaFoldDB" id="A0A654KFN7"/>
<evidence type="ECO:0000313" key="2">
    <source>
        <dbReference type="Proteomes" id="UP000007472"/>
    </source>
</evidence>
<dbReference type="Gene3D" id="3.30.300.150">
    <property type="entry name" value="DNA polymerase III, tau subunit, domain V"/>
    <property type="match status" value="1"/>
</dbReference>
<accession>A0A654KFN7</accession>
<organism evidence="1 2">
    <name type="scientific">Taylorella equigenitalis (strain MCE9)</name>
    <dbReference type="NCBI Taxonomy" id="937774"/>
    <lineage>
        <taxon>Bacteria</taxon>
        <taxon>Pseudomonadati</taxon>
        <taxon>Pseudomonadota</taxon>
        <taxon>Betaproteobacteria</taxon>
        <taxon>Burkholderiales</taxon>
        <taxon>Alcaligenaceae</taxon>
        <taxon>Taylorella</taxon>
    </lineage>
</organism>
<dbReference type="InterPro" id="IPR038249">
    <property type="entry name" value="PolIII_tau_V_sf"/>
</dbReference>